<dbReference type="AlphaFoldDB" id="D8TWX2"/>
<dbReference type="OrthoDB" id="549058at2759"/>
<dbReference type="RefSeq" id="XP_002950805.1">
    <property type="nucleotide sequence ID" value="XM_002950759.1"/>
</dbReference>
<evidence type="ECO:0000313" key="1">
    <source>
        <dbReference type="EMBL" id="EFJ48120.1"/>
    </source>
</evidence>
<proteinExistence type="predicted"/>
<keyword evidence="2" id="KW-1185">Reference proteome</keyword>
<dbReference type="KEGG" id="vcn:VOLCADRAFT_91381"/>
<dbReference type="EMBL" id="GL378341">
    <property type="protein sequence ID" value="EFJ48120.1"/>
    <property type="molecule type" value="Genomic_DNA"/>
</dbReference>
<dbReference type="InParanoid" id="D8TWX2"/>
<accession>D8TWX2</accession>
<protein>
    <submittedName>
        <fullName evidence="1">Uncharacterized protein</fullName>
    </submittedName>
</protein>
<name>D8TWX2_VOLCA</name>
<dbReference type="Proteomes" id="UP000001058">
    <property type="component" value="Unassembled WGS sequence"/>
</dbReference>
<evidence type="ECO:0000313" key="2">
    <source>
        <dbReference type="Proteomes" id="UP000001058"/>
    </source>
</evidence>
<dbReference type="eggNOG" id="ENOG502T07Y">
    <property type="taxonomic scope" value="Eukaryota"/>
</dbReference>
<dbReference type="GeneID" id="9618413"/>
<gene>
    <name evidence="1" type="ORF">VOLCADRAFT_91381</name>
</gene>
<reference evidence="1 2" key="1">
    <citation type="journal article" date="2010" name="Science">
        <title>Genomic analysis of organismal complexity in the multicellular green alga Volvox carteri.</title>
        <authorList>
            <person name="Prochnik S.E."/>
            <person name="Umen J."/>
            <person name="Nedelcu A.M."/>
            <person name="Hallmann A."/>
            <person name="Miller S.M."/>
            <person name="Nishii I."/>
            <person name="Ferris P."/>
            <person name="Kuo A."/>
            <person name="Mitros T."/>
            <person name="Fritz-Laylin L.K."/>
            <person name="Hellsten U."/>
            <person name="Chapman J."/>
            <person name="Simakov O."/>
            <person name="Rensing S.A."/>
            <person name="Terry A."/>
            <person name="Pangilinan J."/>
            <person name="Kapitonov V."/>
            <person name="Jurka J."/>
            <person name="Salamov A."/>
            <person name="Shapiro H."/>
            <person name="Schmutz J."/>
            <person name="Grimwood J."/>
            <person name="Lindquist E."/>
            <person name="Lucas S."/>
            <person name="Grigoriev I.V."/>
            <person name="Schmitt R."/>
            <person name="Kirk D."/>
            <person name="Rokhsar D.S."/>
        </authorList>
    </citation>
    <scope>NUCLEOTIDE SEQUENCE [LARGE SCALE GENOMIC DNA]</scope>
    <source>
        <strain evidence="2">f. Nagariensis / Eve</strain>
    </source>
</reference>
<sequence>MAADDKALCHALSQIQVCSHRASLGSSDKGIDAPFLERLSRLAASGITCYDVDVTATAEGQLVVGYPNHIITEHLRRAITLTSIFLGCIPELAHGGFGGRVVSAAR</sequence>
<organism evidence="2">
    <name type="scientific">Volvox carteri f. nagariensis</name>
    <dbReference type="NCBI Taxonomy" id="3068"/>
    <lineage>
        <taxon>Eukaryota</taxon>
        <taxon>Viridiplantae</taxon>
        <taxon>Chlorophyta</taxon>
        <taxon>core chlorophytes</taxon>
        <taxon>Chlorophyceae</taxon>
        <taxon>CS clade</taxon>
        <taxon>Chlamydomonadales</taxon>
        <taxon>Volvocaceae</taxon>
        <taxon>Volvox</taxon>
    </lineage>
</organism>